<evidence type="ECO:0000256" key="5">
    <source>
        <dbReference type="ARBA" id="ARBA00022448"/>
    </source>
</evidence>
<gene>
    <name evidence="12" type="primary">MP</name>
</gene>
<dbReference type="EMBL" id="AB162006">
    <property type="protein sequence ID" value="BAD93197.1"/>
    <property type="molecule type" value="Genomic_RNA"/>
</dbReference>
<feature type="region of interest" description="Disordered" evidence="13">
    <location>
        <begin position="223"/>
        <end position="262"/>
    </location>
</feature>
<evidence type="ECO:0000256" key="11">
    <source>
        <dbReference type="ARBA" id="ARBA00030527"/>
    </source>
</evidence>
<evidence type="ECO:0000256" key="12">
    <source>
        <dbReference type="RuleBase" id="RU004373"/>
    </source>
</evidence>
<reference evidence="14" key="1">
    <citation type="submission" date="2003-05" db="EMBL/GenBank/DDBJ databases">
        <title>Kyuri green mottle mosaic virus isolate YM movement protein.</title>
        <authorList>
            <person name="Daryono B.S."/>
            <person name="Somowiyarjo S."/>
            <person name="Natsuaki K.T."/>
        </authorList>
    </citation>
    <scope>NUCLEOTIDE SEQUENCE</scope>
    <source>
        <strain evidence="14">YM</strain>
    </source>
</reference>
<dbReference type="GO" id="GO:0044163">
    <property type="term" value="C:host cytoskeleton"/>
    <property type="evidence" value="ECO:0007669"/>
    <property type="project" value="UniProtKB-SubCell"/>
</dbReference>
<evidence type="ECO:0000256" key="2">
    <source>
        <dbReference type="ARBA" id="ARBA00004621"/>
    </source>
</evidence>
<keyword evidence="6 12" id="KW-0694">RNA-binding</keyword>
<evidence type="ECO:0000256" key="9">
    <source>
        <dbReference type="ARBA" id="ARBA00023111"/>
    </source>
</evidence>
<keyword evidence="10" id="KW-1035">Host cytoplasm</keyword>
<evidence type="ECO:0000256" key="6">
    <source>
        <dbReference type="ARBA" id="ARBA00022884"/>
    </source>
</evidence>
<dbReference type="GO" id="GO:0003723">
    <property type="term" value="F:RNA binding"/>
    <property type="evidence" value="ECO:0007669"/>
    <property type="project" value="UniProtKB-KW"/>
</dbReference>
<keyword evidence="9" id="KW-1037">Host cytoskeleton</keyword>
<accession>Q589Z7</accession>
<evidence type="ECO:0000256" key="10">
    <source>
        <dbReference type="ARBA" id="ARBA00023200"/>
    </source>
</evidence>
<name>Q589Z7_9VIRU</name>
<evidence type="ECO:0000256" key="7">
    <source>
        <dbReference type="ARBA" id="ARBA00023031"/>
    </source>
</evidence>
<keyword evidence="8" id="KW-1031">Host cell junction</keyword>
<proteinExistence type="inferred from homology"/>
<evidence type="ECO:0000256" key="4">
    <source>
        <dbReference type="ARBA" id="ARBA00014660"/>
    </source>
</evidence>
<dbReference type="Pfam" id="PF01107">
    <property type="entry name" value="MP"/>
    <property type="match status" value="1"/>
</dbReference>
<dbReference type="PRINTS" id="PR00964">
    <property type="entry name" value="MOVEMENT"/>
</dbReference>
<evidence type="ECO:0000313" key="15">
    <source>
        <dbReference type="EMBL" id="BAD93197.1"/>
    </source>
</evidence>
<keyword evidence="7 12" id="KW-0916">Viral movement protein</keyword>
<keyword evidence="5 12" id="KW-0813">Transport</keyword>
<dbReference type="GO" id="GO:0044219">
    <property type="term" value="C:host cell plasmodesma"/>
    <property type="evidence" value="ECO:0007669"/>
    <property type="project" value="UniProtKB-SubCell"/>
</dbReference>
<evidence type="ECO:0000256" key="13">
    <source>
        <dbReference type="SAM" id="MobiDB-lite"/>
    </source>
</evidence>
<evidence type="ECO:0000256" key="8">
    <source>
        <dbReference type="ARBA" id="ARBA00023081"/>
    </source>
</evidence>
<comment type="similarity">
    <text evidence="3 12">Belongs to the tobamovirus movement protein family.</text>
</comment>
<dbReference type="InterPro" id="IPR028919">
    <property type="entry name" value="Viral_movement"/>
</dbReference>
<reference evidence="15" key="2">
    <citation type="journal article" date="2005" name="J. Phytopathol.">
        <title>Biological and molecular characterization of melon-infecting kyuri green mottle mosaic virus in Indonesia.</title>
        <authorList>
            <person name="Daryono B.S."/>
            <person name="Somowiyarjo S."/>
            <person name="Natsuaki K.T."/>
        </authorList>
    </citation>
    <scope>NUCLEOTIDE SEQUENCE</scope>
    <source>
        <strain evidence="15">YM</strain>
    </source>
</reference>
<dbReference type="EMBL" id="AB110085">
    <property type="protein sequence ID" value="BAD01614.2"/>
    <property type="molecule type" value="Genomic_RNA"/>
</dbReference>
<comment type="function">
    <text evidence="12">Transports viral genome to neighboring plant cells directly through plasmosdesmata, without any budding. The movement protein allows efficient cell to cell propagation, by bypassing the host cell wall barrier. Forms a ribonucleoprotein complex with viral RNA.</text>
</comment>
<sequence>MSVSSVGVKNALKPQEFVKLSWVDKVLPDMFTVFRYLSVTDYSVIKSRDSECLIPVDLLRGVDLSKSKYVTLVGVVISGVWTIPENCAGGATVALVDTRMSMVDEGTICKFSVAASTRDFMVKLIPNYYVTASDASSKPWSIFVRVSGVRIKEGFSPLTLEIASLVATTNSILKKGLRVSVLESVVGSDASINLESVSDKVQPFFDSVPITAAVIARDRSYVSKSGPGRAVRQRAPSKSEKKGDAVTAESMSDGDALESPSS</sequence>
<protein>
    <recommendedName>
        <fullName evidence="4 12">Movement protein</fullName>
    </recommendedName>
    <alternativeName>
        <fullName evidence="11 12">Cell-to-cell transport protein</fullName>
    </alternativeName>
</protein>
<evidence type="ECO:0000313" key="14">
    <source>
        <dbReference type="EMBL" id="BAD01614.2"/>
    </source>
</evidence>
<dbReference type="InterPro" id="IPR001022">
    <property type="entry name" value="TMV_movement"/>
</dbReference>
<evidence type="ECO:0000256" key="3">
    <source>
        <dbReference type="ARBA" id="ARBA00006984"/>
    </source>
</evidence>
<organism evidence="15">
    <name type="scientific">Kyuri green mottle mosaic virus</name>
    <dbReference type="NCBI Taxonomy" id="111970"/>
    <lineage>
        <taxon>Viruses</taxon>
        <taxon>Riboviria</taxon>
        <taxon>Orthornavirae</taxon>
        <taxon>Kitrinoviricota</taxon>
        <taxon>Alsuviricetes</taxon>
        <taxon>Martellivirales</taxon>
        <taxon>Virgaviridae</taxon>
        <taxon>Tobamovirus</taxon>
        <taxon>Tobamovirus kyuri</taxon>
    </lineage>
</organism>
<comment type="subcellular location">
    <subcellularLocation>
        <location evidence="2">Host cell junction</location>
        <location evidence="2">Host plasmodesma</location>
    </subcellularLocation>
    <subcellularLocation>
        <location evidence="1">Host cytoplasm</location>
        <location evidence="1">Host cytoskeleton</location>
    </subcellularLocation>
</comment>
<dbReference type="GO" id="GO:0046740">
    <property type="term" value="P:transport of virus in host, cell to cell"/>
    <property type="evidence" value="ECO:0007669"/>
    <property type="project" value="UniProtKB-KW"/>
</dbReference>
<evidence type="ECO:0000256" key="1">
    <source>
        <dbReference type="ARBA" id="ARBA00004133"/>
    </source>
</evidence>